<dbReference type="Gene3D" id="3.40.50.1970">
    <property type="match status" value="1"/>
</dbReference>
<dbReference type="GO" id="GO:0046872">
    <property type="term" value="F:metal ion binding"/>
    <property type="evidence" value="ECO:0007669"/>
    <property type="project" value="InterPro"/>
</dbReference>
<evidence type="ECO:0000313" key="6">
    <source>
        <dbReference type="Proteomes" id="UP000034235"/>
    </source>
</evidence>
<accession>A0A0G0JVT0</accession>
<evidence type="ECO:0000256" key="1">
    <source>
        <dbReference type="ARBA" id="ARBA00007358"/>
    </source>
</evidence>
<evidence type="ECO:0000256" key="2">
    <source>
        <dbReference type="ARBA" id="ARBA00023002"/>
    </source>
</evidence>
<feature type="domain" description="Alcohol dehydrogenase iron-type/glycerol dehydrogenase GldA" evidence="3">
    <location>
        <begin position="16"/>
        <end position="180"/>
    </location>
</feature>
<dbReference type="EMBL" id="LBUP01000001">
    <property type="protein sequence ID" value="KKQ67205.1"/>
    <property type="molecule type" value="Genomic_DNA"/>
</dbReference>
<evidence type="ECO:0000313" key="5">
    <source>
        <dbReference type="EMBL" id="KKQ67205.1"/>
    </source>
</evidence>
<comment type="caution">
    <text evidence="5">The sequence shown here is derived from an EMBL/GenBank/DDBJ whole genome shotgun (WGS) entry which is preliminary data.</text>
</comment>
<dbReference type="Gene3D" id="1.20.1090.10">
    <property type="entry name" value="Dehydroquinate synthase-like - alpha domain"/>
    <property type="match status" value="1"/>
</dbReference>
<evidence type="ECO:0000259" key="3">
    <source>
        <dbReference type="Pfam" id="PF00465"/>
    </source>
</evidence>
<organism evidence="5 6">
    <name type="scientific">Candidatus Daviesbacteria bacterium GW2011_GWA2_38_24</name>
    <dbReference type="NCBI Taxonomy" id="1618422"/>
    <lineage>
        <taxon>Bacteria</taxon>
        <taxon>Candidatus Daviesiibacteriota</taxon>
    </lineage>
</organism>
<comment type="similarity">
    <text evidence="1">Belongs to the iron-containing alcohol dehydrogenase family.</text>
</comment>
<name>A0A0G0JVT0_9BACT</name>
<protein>
    <submittedName>
        <fullName evidence="5">Iron-containing alcohol dehydrogenase</fullName>
    </submittedName>
</protein>
<gene>
    <name evidence="5" type="ORF">US86_C0001G0132</name>
</gene>
<dbReference type="InterPro" id="IPR039697">
    <property type="entry name" value="Alcohol_dehydrogenase_Fe"/>
</dbReference>
<dbReference type="Pfam" id="PF00465">
    <property type="entry name" value="Fe-ADH"/>
    <property type="match status" value="1"/>
</dbReference>
<dbReference type="FunFam" id="3.40.50.1970:FF:000003">
    <property type="entry name" value="Alcohol dehydrogenase, iron-containing"/>
    <property type="match status" value="1"/>
</dbReference>
<dbReference type="InterPro" id="IPR056798">
    <property type="entry name" value="ADH_Fe_C"/>
</dbReference>
<dbReference type="AlphaFoldDB" id="A0A0G0JVT0"/>
<dbReference type="GO" id="GO:0004022">
    <property type="term" value="F:alcohol dehydrogenase (NAD+) activity"/>
    <property type="evidence" value="ECO:0007669"/>
    <property type="project" value="TreeGrafter"/>
</dbReference>
<keyword evidence="2" id="KW-0560">Oxidoreductase</keyword>
<reference evidence="5 6" key="1">
    <citation type="journal article" date="2015" name="Nature">
        <title>rRNA introns, odd ribosomes, and small enigmatic genomes across a large radiation of phyla.</title>
        <authorList>
            <person name="Brown C.T."/>
            <person name="Hug L.A."/>
            <person name="Thomas B.C."/>
            <person name="Sharon I."/>
            <person name="Castelle C.J."/>
            <person name="Singh A."/>
            <person name="Wilkins M.J."/>
            <person name="Williams K.H."/>
            <person name="Banfield J.F."/>
        </authorList>
    </citation>
    <scope>NUCLEOTIDE SEQUENCE [LARGE SCALE GENOMIC DNA]</scope>
</reference>
<sequence>MIKKIYPLNNAAYQMPTMVYYGRDSLFLLLDIIKEKKPQNILLVTGEHFKTTKEFRYLIEKVNNLTVYKPIIKKCNFETINKLIHFCRQNSIDAIISIGGGTVIDMAKCAAAVVVNGKYVEDYLVSGTKQIAKRGLFLVAVPTTSGTGSEVTPWATVWDRIKKYSLDSKYIFPDIAIVDPCLTYSLPKNHTAEPGIDALCQAIESYWNINSNLASDKYALESIGIILKNLSRVVNNPSPESRDCMAWGSLLGGLAFSNTRTTICHAVSYPMTIHWGVPHGQAAAITLPPFIEYTFPVLSKERLLKILDAMQVKSPKEAAEKVTRLMIDTGLKTRLSELGIPKRSISLIVKEGFDPSRAKNIPKVPSPEELECLLYGIL</sequence>
<dbReference type="PANTHER" id="PTHR11496:SF102">
    <property type="entry name" value="ALCOHOL DEHYDROGENASE 4"/>
    <property type="match status" value="1"/>
</dbReference>
<dbReference type="Proteomes" id="UP000034235">
    <property type="component" value="Unassembled WGS sequence"/>
</dbReference>
<evidence type="ECO:0000259" key="4">
    <source>
        <dbReference type="Pfam" id="PF25137"/>
    </source>
</evidence>
<dbReference type="Pfam" id="PF25137">
    <property type="entry name" value="ADH_Fe_C"/>
    <property type="match status" value="1"/>
</dbReference>
<proteinExistence type="inferred from homology"/>
<dbReference type="SUPFAM" id="SSF56796">
    <property type="entry name" value="Dehydroquinate synthase-like"/>
    <property type="match status" value="1"/>
</dbReference>
<dbReference type="InterPro" id="IPR001670">
    <property type="entry name" value="ADH_Fe/GldA"/>
</dbReference>
<feature type="domain" description="Fe-containing alcohol dehydrogenase-like C-terminal" evidence="4">
    <location>
        <begin position="191"/>
        <end position="373"/>
    </location>
</feature>
<dbReference type="PANTHER" id="PTHR11496">
    <property type="entry name" value="ALCOHOL DEHYDROGENASE"/>
    <property type="match status" value="1"/>
</dbReference>